<feature type="region of interest" description="Disordered" evidence="1">
    <location>
        <begin position="42"/>
        <end position="85"/>
    </location>
</feature>
<feature type="compositionally biased region" description="Low complexity" evidence="1">
    <location>
        <begin position="54"/>
        <end position="64"/>
    </location>
</feature>
<evidence type="ECO:0000256" key="3">
    <source>
        <dbReference type="SAM" id="SignalP"/>
    </source>
</evidence>
<evidence type="ECO:0000256" key="1">
    <source>
        <dbReference type="SAM" id="MobiDB-lite"/>
    </source>
</evidence>
<dbReference type="EMBL" id="ASRX01000018">
    <property type="protein sequence ID" value="EYF06182.1"/>
    <property type="molecule type" value="Genomic_DNA"/>
</dbReference>
<feature type="signal peptide" evidence="3">
    <location>
        <begin position="1"/>
        <end position="40"/>
    </location>
</feature>
<name>A0A017TB89_9BACT</name>
<gene>
    <name evidence="5" type="ORF">CAP_2372</name>
</gene>
<evidence type="ECO:0000313" key="6">
    <source>
        <dbReference type="Proteomes" id="UP000019678"/>
    </source>
</evidence>
<organism evidence="5 6">
    <name type="scientific">Chondromyces apiculatus DSM 436</name>
    <dbReference type="NCBI Taxonomy" id="1192034"/>
    <lineage>
        <taxon>Bacteria</taxon>
        <taxon>Pseudomonadati</taxon>
        <taxon>Myxococcota</taxon>
        <taxon>Polyangia</taxon>
        <taxon>Polyangiales</taxon>
        <taxon>Polyangiaceae</taxon>
        <taxon>Chondromyces</taxon>
    </lineage>
</organism>
<dbReference type="InterPro" id="IPR013229">
    <property type="entry name" value="PEGA"/>
</dbReference>
<evidence type="ECO:0000313" key="5">
    <source>
        <dbReference type="EMBL" id="EYF06182.1"/>
    </source>
</evidence>
<reference evidence="5 6" key="1">
    <citation type="submission" date="2013-05" db="EMBL/GenBank/DDBJ databases">
        <title>Genome assembly of Chondromyces apiculatus DSM 436.</title>
        <authorList>
            <person name="Sharma G."/>
            <person name="Khatri I."/>
            <person name="Kaur C."/>
            <person name="Mayilraj S."/>
            <person name="Subramanian S."/>
        </authorList>
    </citation>
    <scope>NUCLEOTIDE SEQUENCE [LARGE SCALE GENOMIC DNA]</scope>
    <source>
        <strain evidence="5 6">DSM 436</strain>
    </source>
</reference>
<dbReference type="Pfam" id="PF08308">
    <property type="entry name" value="PEGA"/>
    <property type="match status" value="1"/>
</dbReference>
<accession>A0A017TB89</accession>
<dbReference type="STRING" id="1192034.CAP_2372"/>
<protein>
    <recommendedName>
        <fullName evidence="4">PEGA domain-containing protein</fullName>
    </recommendedName>
</protein>
<keyword evidence="2" id="KW-0812">Transmembrane</keyword>
<dbReference type="Proteomes" id="UP000019678">
    <property type="component" value="Unassembled WGS sequence"/>
</dbReference>
<dbReference type="AlphaFoldDB" id="A0A017TB89"/>
<dbReference type="InterPro" id="IPR011990">
    <property type="entry name" value="TPR-like_helical_dom_sf"/>
</dbReference>
<dbReference type="Gene3D" id="1.25.40.10">
    <property type="entry name" value="Tetratricopeptide repeat domain"/>
    <property type="match status" value="1"/>
</dbReference>
<keyword evidence="6" id="KW-1185">Reference proteome</keyword>
<keyword evidence="2" id="KW-1133">Transmembrane helix</keyword>
<feature type="compositionally biased region" description="Pro residues" evidence="1">
    <location>
        <begin position="252"/>
        <end position="270"/>
    </location>
</feature>
<dbReference type="RefSeq" id="WP_197041176.1">
    <property type="nucleotide sequence ID" value="NZ_ASRX01000018.1"/>
</dbReference>
<feature type="compositionally biased region" description="Pro residues" evidence="1">
    <location>
        <begin position="43"/>
        <end position="53"/>
    </location>
</feature>
<feature type="chain" id="PRO_5001496494" description="PEGA domain-containing protein" evidence="3">
    <location>
        <begin position="41"/>
        <end position="396"/>
    </location>
</feature>
<feature type="transmembrane region" description="Helical" evidence="2">
    <location>
        <begin position="340"/>
        <end position="364"/>
    </location>
</feature>
<keyword evidence="3" id="KW-0732">Signal</keyword>
<feature type="region of interest" description="Disordered" evidence="1">
    <location>
        <begin position="251"/>
        <end position="270"/>
    </location>
</feature>
<dbReference type="SUPFAM" id="SSF48452">
    <property type="entry name" value="TPR-like"/>
    <property type="match status" value="1"/>
</dbReference>
<evidence type="ECO:0000256" key="2">
    <source>
        <dbReference type="SAM" id="Phobius"/>
    </source>
</evidence>
<feature type="domain" description="PEGA" evidence="4">
    <location>
        <begin position="183"/>
        <end position="242"/>
    </location>
</feature>
<proteinExistence type="predicted"/>
<comment type="caution">
    <text evidence="5">The sequence shown here is derived from an EMBL/GenBank/DDBJ whole genome shotgun (WGS) entry which is preliminary data.</text>
</comment>
<sequence length="396" mass="40832">MRTKRSCTHPSPSPWRATLTRTALACAGLACVALPCGASAAAAPPPPAAPPAAAPATPSTAAATRGSGPAGQERPSATAAGATTGDEDLAQMARVLFERGVAAWDAEKYDECRLFLTAAWRMKQHQQISLNLGSCEYKLKRYVDAGQHLGHYLREAPATPDTRERRAAAQAMYDEALKHVVRIEVRITPPDAEVLLDGSALGRGPFAAELVVAPGPHALELRAEGHETERLSLTGAAGTREEVSRTLKPVAVAPPPGGSSAPPPPPPQHPRMPLVIGGFALSAAVGLGVGTLLHVLAAQESSSADDLLAHLRAGGTRCDPAPGDAPCAALRHMRENQDALANGGTALFIGSGVIVAGTAAYLLVTKLREKPRATTSLQVLPQVGLRGGGLAIGGTF</sequence>
<keyword evidence="2" id="KW-0472">Membrane</keyword>
<dbReference type="eggNOG" id="COG0457">
    <property type="taxonomic scope" value="Bacteria"/>
</dbReference>
<evidence type="ECO:0000259" key="4">
    <source>
        <dbReference type="Pfam" id="PF08308"/>
    </source>
</evidence>